<evidence type="ECO:0000256" key="4">
    <source>
        <dbReference type="ARBA" id="ARBA00022679"/>
    </source>
</evidence>
<comment type="cofactor">
    <cofactor evidence="1">
        <name>Mn(2+)</name>
        <dbReference type="ChEBI" id="CHEBI:29035"/>
    </cofactor>
</comment>
<comment type="caution">
    <text evidence="10">The sequence shown here is derived from an EMBL/GenBank/DDBJ whole genome shotgun (WGS) entry which is preliminary data.</text>
</comment>
<dbReference type="InterPro" id="IPR045862">
    <property type="entry name" value="Trf4-like"/>
</dbReference>
<dbReference type="PANTHER" id="PTHR23092">
    <property type="entry name" value="POLY(A) RNA POLYMERASE"/>
    <property type="match status" value="1"/>
</dbReference>
<dbReference type="Proteomes" id="UP001465755">
    <property type="component" value="Unassembled WGS sequence"/>
</dbReference>
<evidence type="ECO:0000259" key="8">
    <source>
        <dbReference type="Pfam" id="PF03828"/>
    </source>
</evidence>
<evidence type="ECO:0000256" key="5">
    <source>
        <dbReference type="ARBA" id="ARBA00022723"/>
    </source>
</evidence>
<evidence type="ECO:0000259" key="9">
    <source>
        <dbReference type="Pfam" id="PF22600"/>
    </source>
</evidence>
<dbReference type="PANTHER" id="PTHR23092:SF15">
    <property type="entry name" value="INACTIVE NON-CANONICAL POLY(A) RNA POLYMERASE PROTEIN TRF4-2-RELATED"/>
    <property type="match status" value="1"/>
</dbReference>
<keyword evidence="6" id="KW-0460">Magnesium</keyword>
<dbReference type="SUPFAM" id="SSF81301">
    <property type="entry name" value="Nucleotidyltransferase"/>
    <property type="match status" value="1"/>
</dbReference>
<evidence type="ECO:0000313" key="11">
    <source>
        <dbReference type="Proteomes" id="UP001465755"/>
    </source>
</evidence>
<dbReference type="Gene3D" id="1.10.1410.10">
    <property type="match status" value="1"/>
</dbReference>
<dbReference type="Gene3D" id="3.30.460.10">
    <property type="entry name" value="Beta Polymerase, domain 2"/>
    <property type="match status" value="1"/>
</dbReference>
<sequence length="447" mass="48262">MAAPMPAELDADGSSFFYAPLAPLDIPGAEEGDAFEPEIILPSIFDSAPANTQKAAAVLAEASLPDTTPPLPAPVAADSERAEEFISFGDVEQSPAKQSPSKQSLQDQPAEEDGPATEDGALPWAKSSSRIRAPLLRLHNEIVQFCQALTPTAEEFAARSAAIARVGAVIQATWPSAEVQVFGSFLTGLFLPTSDLDLVIINSGCRDVPGGLRALATGLTRKGMARNMQVIAKAKVPIIKFEDPASSFNFDISFDVANGPVAAEYVSTLMHQLPAMRPLVLVLKIFLQQREFNEVYTGGIGSYALLMMVAASLLLHQCRQDDSDAVEASLGVLLLDFFRMYGRALNVDKVGISVRDGGRFFAKASKPDPFLQPDRPHFLAVEDPKDGDNDLCKGSYQILKIRQAFDYAYQQLAAPARRSESILQRIIRTDSVLMGRTPIAEDSEPPL</sequence>
<feature type="domain" description="Poly(A) RNA polymerase mitochondrial-like central palm" evidence="9">
    <location>
        <begin position="138"/>
        <end position="257"/>
    </location>
</feature>
<feature type="region of interest" description="Disordered" evidence="7">
    <location>
        <begin position="89"/>
        <end position="124"/>
    </location>
</feature>
<dbReference type="GO" id="GO:0031499">
    <property type="term" value="C:TRAMP complex"/>
    <property type="evidence" value="ECO:0007669"/>
    <property type="project" value="TreeGrafter"/>
</dbReference>
<dbReference type="GO" id="GO:1990817">
    <property type="term" value="F:poly(A) RNA polymerase activity"/>
    <property type="evidence" value="ECO:0007669"/>
    <property type="project" value="UniProtKB-EC"/>
</dbReference>
<dbReference type="AlphaFoldDB" id="A0AAW1PAC7"/>
<dbReference type="GO" id="GO:0005730">
    <property type="term" value="C:nucleolus"/>
    <property type="evidence" value="ECO:0007669"/>
    <property type="project" value="TreeGrafter"/>
</dbReference>
<dbReference type="FunFam" id="3.30.460.10:FF:000006">
    <property type="entry name" value="non-canonical poly(A) RNA polymerase PAPD5"/>
    <property type="match status" value="1"/>
</dbReference>
<protein>
    <recommendedName>
        <fullName evidence="3">polynucleotide adenylyltransferase</fullName>
        <ecNumber evidence="3">2.7.7.19</ecNumber>
    </recommendedName>
</protein>
<keyword evidence="5" id="KW-0479">Metal-binding</keyword>
<dbReference type="GO" id="GO:0043634">
    <property type="term" value="P:polyadenylation-dependent ncRNA catabolic process"/>
    <property type="evidence" value="ECO:0007669"/>
    <property type="project" value="TreeGrafter"/>
</dbReference>
<dbReference type="InterPro" id="IPR054708">
    <property type="entry name" value="MTPAP-like_central"/>
</dbReference>
<evidence type="ECO:0000256" key="2">
    <source>
        <dbReference type="ARBA" id="ARBA00008593"/>
    </source>
</evidence>
<organism evidence="10 11">
    <name type="scientific">Symbiochloris irregularis</name>
    <dbReference type="NCBI Taxonomy" id="706552"/>
    <lineage>
        <taxon>Eukaryota</taxon>
        <taxon>Viridiplantae</taxon>
        <taxon>Chlorophyta</taxon>
        <taxon>core chlorophytes</taxon>
        <taxon>Trebouxiophyceae</taxon>
        <taxon>Trebouxiales</taxon>
        <taxon>Trebouxiaceae</taxon>
        <taxon>Symbiochloris</taxon>
    </lineage>
</organism>
<dbReference type="GO" id="GO:0031123">
    <property type="term" value="P:RNA 3'-end processing"/>
    <property type="evidence" value="ECO:0007669"/>
    <property type="project" value="TreeGrafter"/>
</dbReference>
<keyword evidence="4" id="KW-0808">Transferase</keyword>
<gene>
    <name evidence="10" type="ORF">WJX73_006042</name>
</gene>
<dbReference type="EMBL" id="JALJOQ010000047">
    <property type="protein sequence ID" value="KAK9804972.1"/>
    <property type="molecule type" value="Genomic_DNA"/>
</dbReference>
<dbReference type="SUPFAM" id="SSF81631">
    <property type="entry name" value="PAP/OAS1 substrate-binding domain"/>
    <property type="match status" value="1"/>
</dbReference>
<dbReference type="InterPro" id="IPR002058">
    <property type="entry name" value="PAP_assoc"/>
</dbReference>
<dbReference type="Pfam" id="PF03828">
    <property type="entry name" value="PAP_assoc"/>
    <property type="match status" value="1"/>
</dbReference>
<reference evidence="10 11" key="1">
    <citation type="journal article" date="2024" name="Nat. Commun.">
        <title>Phylogenomics reveals the evolutionary origins of lichenization in chlorophyte algae.</title>
        <authorList>
            <person name="Puginier C."/>
            <person name="Libourel C."/>
            <person name="Otte J."/>
            <person name="Skaloud P."/>
            <person name="Haon M."/>
            <person name="Grisel S."/>
            <person name="Petersen M."/>
            <person name="Berrin J.G."/>
            <person name="Delaux P.M."/>
            <person name="Dal Grande F."/>
            <person name="Keller J."/>
        </authorList>
    </citation>
    <scope>NUCLEOTIDE SEQUENCE [LARGE SCALE GENOMIC DNA]</scope>
    <source>
        <strain evidence="10 11">SAG 2036</strain>
    </source>
</reference>
<dbReference type="Pfam" id="PF22600">
    <property type="entry name" value="MTPAP-like_central"/>
    <property type="match status" value="1"/>
</dbReference>
<proteinExistence type="inferred from homology"/>
<keyword evidence="11" id="KW-1185">Reference proteome</keyword>
<accession>A0AAW1PAC7</accession>
<evidence type="ECO:0000256" key="1">
    <source>
        <dbReference type="ARBA" id="ARBA00001936"/>
    </source>
</evidence>
<dbReference type="EC" id="2.7.7.19" evidence="3"/>
<comment type="similarity">
    <text evidence="2">Belongs to the DNA polymerase type-B-like family.</text>
</comment>
<feature type="compositionally biased region" description="Low complexity" evidence="7">
    <location>
        <begin position="93"/>
        <end position="106"/>
    </location>
</feature>
<evidence type="ECO:0000313" key="10">
    <source>
        <dbReference type="EMBL" id="KAK9804972.1"/>
    </source>
</evidence>
<evidence type="ECO:0000256" key="3">
    <source>
        <dbReference type="ARBA" id="ARBA00012388"/>
    </source>
</evidence>
<evidence type="ECO:0000256" key="6">
    <source>
        <dbReference type="ARBA" id="ARBA00022842"/>
    </source>
</evidence>
<dbReference type="GO" id="GO:0046872">
    <property type="term" value="F:metal ion binding"/>
    <property type="evidence" value="ECO:0007669"/>
    <property type="project" value="UniProtKB-KW"/>
</dbReference>
<dbReference type="GO" id="GO:0003729">
    <property type="term" value="F:mRNA binding"/>
    <property type="evidence" value="ECO:0007669"/>
    <property type="project" value="TreeGrafter"/>
</dbReference>
<dbReference type="CDD" id="cd05402">
    <property type="entry name" value="NT_PAP_TUTase"/>
    <property type="match status" value="1"/>
</dbReference>
<name>A0AAW1PAC7_9CHLO</name>
<evidence type="ECO:0000256" key="7">
    <source>
        <dbReference type="SAM" id="MobiDB-lite"/>
    </source>
</evidence>
<dbReference type="InterPro" id="IPR043519">
    <property type="entry name" value="NT_sf"/>
</dbReference>
<feature type="domain" description="PAP-associated" evidence="8">
    <location>
        <begin position="329"/>
        <end position="389"/>
    </location>
</feature>